<proteinExistence type="predicted"/>
<accession>A0A6B0UUP9</accession>
<reference evidence="1" key="1">
    <citation type="submission" date="2019-12" db="EMBL/GenBank/DDBJ databases">
        <title>An insight into the sialome of adult female Ixodes ricinus ticks feeding for 6 days.</title>
        <authorList>
            <person name="Perner J."/>
            <person name="Ribeiro J.M.C."/>
        </authorList>
    </citation>
    <scope>NUCLEOTIDE SEQUENCE</scope>
    <source>
        <strain evidence="1">Semi-engorged</strain>
        <tissue evidence="1">Salivary glands</tissue>
    </source>
</reference>
<name>A0A6B0UUP9_IXORI</name>
<dbReference type="EMBL" id="GIFC01011188">
    <property type="protein sequence ID" value="MXU93271.1"/>
    <property type="molecule type" value="Transcribed_RNA"/>
</dbReference>
<evidence type="ECO:0000313" key="1">
    <source>
        <dbReference type="EMBL" id="MXU93271.1"/>
    </source>
</evidence>
<organism evidence="1">
    <name type="scientific">Ixodes ricinus</name>
    <name type="common">Common tick</name>
    <name type="synonym">Acarus ricinus</name>
    <dbReference type="NCBI Taxonomy" id="34613"/>
    <lineage>
        <taxon>Eukaryota</taxon>
        <taxon>Metazoa</taxon>
        <taxon>Ecdysozoa</taxon>
        <taxon>Arthropoda</taxon>
        <taxon>Chelicerata</taxon>
        <taxon>Arachnida</taxon>
        <taxon>Acari</taxon>
        <taxon>Parasitiformes</taxon>
        <taxon>Ixodida</taxon>
        <taxon>Ixodoidea</taxon>
        <taxon>Ixodidae</taxon>
        <taxon>Ixodinae</taxon>
        <taxon>Ixodes</taxon>
    </lineage>
</organism>
<protein>
    <submittedName>
        <fullName evidence="1">Uncharacterized protein</fullName>
    </submittedName>
</protein>
<sequence length="143" mass="15252">MQGRLTAVASHVGACASVAMFASIGAVTAISVVAHAAVAVSIHVPICGNTICIATLLGKNFEFSYAPLHLAVRDPFLFPLEERGAQEEPERLLRPTPEPVEEPGSQCLERLLRVQTTVEVPYLVGSPHAMGQIEVALLRQDLA</sequence>
<dbReference type="AlphaFoldDB" id="A0A6B0UUP9"/>